<sequence length="158" mass="18228">MNNEILRSLVGKVVKVNCSGDDPRVGQLLAAEEDYFVLLTKEDGVLYYKGHHVKSLTDKTKKGLEFDLLNPKDYMYTGGKVFTEVLNNLKYKWVTINQGGYEKYEGVLDDCNDDYVTIISNEEVVRASTFHIKNIGYDLKIEEWEKEKKEETEKTESK</sequence>
<gene>
    <name evidence="1" type="ORF">BA724_14665</name>
</gene>
<dbReference type="AlphaFoldDB" id="A0A1E7DUV9"/>
<comment type="caution">
    <text evidence="1">The sequence shown here is derived from an EMBL/GenBank/DDBJ whole genome shotgun (WGS) entry which is preliminary data.</text>
</comment>
<dbReference type="RefSeq" id="WP_069937008.1">
    <property type="nucleotide sequence ID" value="NZ_MAMP01000002.1"/>
</dbReference>
<dbReference type="EMBL" id="MAMP01000002">
    <property type="protein sequence ID" value="OES46468.1"/>
    <property type="molecule type" value="Genomic_DNA"/>
</dbReference>
<name>A0A1E7DUV9_9BACI</name>
<accession>A0A1E7DUV9</accession>
<dbReference type="OrthoDB" id="2452727at2"/>
<keyword evidence="2" id="KW-1185">Reference proteome</keyword>
<dbReference type="Proteomes" id="UP000095658">
    <property type="component" value="Unassembled WGS sequence"/>
</dbReference>
<proteinExistence type="predicted"/>
<evidence type="ECO:0008006" key="3">
    <source>
        <dbReference type="Google" id="ProtNLM"/>
    </source>
</evidence>
<evidence type="ECO:0000313" key="1">
    <source>
        <dbReference type="EMBL" id="OES46468.1"/>
    </source>
</evidence>
<reference evidence="1 2" key="1">
    <citation type="submission" date="2016-06" db="EMBL/GenBank/DDBJ databases">
        <title>Domibacillus iocasae genome sequencing.</title>
        <authorList>
            <person name="Verma A."/>
            <person name="Pal Y."/>
            <person name="Ojha A.K."/>
            <person name="Krishnamurthi S."/>
        </authorList>
    </citation>
    <scope>NUCLEOTIDE SEQUENCE [LARGE SCALE GENOMIC DNA]</scope>
    <source>
        <strain evidence="1 2">DSM 29979</strain>
    </source>
</reference>
<dbReference type="STRING" id="1714016.BA724_14665"/>
<protein>
    <recommendedName>
        <fullName evidence="3">Spore coat protein</fullName>
    </recommendedName>
</protein>
<organism evidence="1 2">
    <name type="scientific">Domibacillus iocasae</name>
    <dbReference type="NCBI Taxonomy" id="1714016"/>
    <lineage>
        <taxon>Bacteria</taxon>
        <taxon>Bacillati</taxon>
        <taxon>Bacillota</taxon>
        <taxon>Bacilli</taxon>
        <taxon>Bacillales</taxon>
        <taxon>Bacillaceae</taxon>
        <taxon>Domibacillus</taxon>
    </lineage>
</organism>
<evidence type="ECO:0000313" key="2">
    <source>
        <dbReference type="Proteomes" id="UP000095658"/>
    </source>
</evidence>